<sequence>MAAPISHFLHPDHELKLRDDYHIPHSCDLCGEKLAGSGYSCHRRLCGFDLHQECAMYPETLSSFFVHPWHDLTLSRTADDGGSPARVCHVCRQDVPAGVFLYRCAPCGFDMHPRCSRLPQTVRSELHPEHSLAAVAGMGTCAACGKPCYVWVYRCGPCNVDLHIDCLHGARPSNGMGAGGGAGGQAGASQGAELVGSIVGAGAVLINMLESNR</sequence>
<feature type="domain" description="DC1" evidence="2">
    <location>
        <begin position="66"/>
        <end position="115"/>
    </location>
</feature>
<dbReference type="SUPFAM" id="SSF57889">
    <property type="entry name" value="Cysteine-rich domain"/>
    <property type="match status" value="2"/>
</dbReference>
<evidence type="ECO:0000256" key="1">
    <source>
        <dbReference type="ARBA" id="ARBA00022737"/>
    </source>
</evidence>
<dbReference type="InterPro" id="IPR004146">
    <property type="entry name" value="DC1"/>
</dbReference>
<name>A0A1E5W0C7_9POAL</name>
<dbReference type="InterPro" id="IPR046349">
    <property type="entry name" value="C1-like_sf"/>
</dbReference>
<dbReference type="EMBL" id="LWDX02024664">
    <property type="protein sequence ID" value="OEL30846.1"/>
    <property type="molecule type" value="Genomic_DNA"/>
</dbReference>
<gene>
    <name evidence="3" type="ORF">BAE44_0008135</name>
</gene>
<dbReference type="OrthoDB" id="1906545at2759"/>
<protein>
    <recommendedName>
        <fullName evidence="2">DC1 domain-containing protein</fullName>
    </recommendedName>
</protein>
<comment type="caution">
    <text evidence="3">The sequence shown here is derived from an EMBL/GenBank/DDBJ whole genome shotgun (WGS) entry which is preliminary data.</text>
</comment>
<dbReference type="PANTHER" id="PTHR47841:SF7">
    <property type="entry name" value="CYSTEINE_HISTIDINE-RICH C1 DOMAIN PROTEIN"/>
    <property type="match status" value="1"/>
</dbReference>
<accession>A0A1E5W0C7</accession>
<evidence type="ECO:0000313" key="4">
    <source>
        <dbReference type="Proteomes" id="UP000095767"/>
    </source>
</evidence>
<dbReference type="STRING" id="888268.A0A1E5W0C7"/>
<evidence type="ECO:0000259" key="2">
    <source>
        <dbReference type="Pfam" id="PF03107"/>
    </source>
</evidence>
<dbReference type="PANTHER" id="PTHR47841">
    <property type="entry name" value="DIACYLGLYCEROL KINASE THETA-LIKE-RELATED"/>
    <property type="match status" value="1"/>
</dbReference>
<reference evidence="3 4" key="1">
    <citation type="submission" date="2016-09" db="EMBL/GenBank/DDBJ databases">
        <title>The draft genome of Dichanthelium oligosanthes: A C3 panicoid grass species.</title>
        <authorList>
            <person name="Studer A.J."/>
            <person name="Schnable J.C."/>
            <person name="Brutnell T.P."/>
        </authorList>
    </citation>
    <scope>NUCLEOTIDE SEQUENCE [LARGE SCALE GENOMIC DNA]</scope>
    <source>
        <strain evidence="4">cv. Kellogg 1175</strain>
        <tissue evidence="3">Leaf</tissue>
    </source>
</reference>
<evidence type="ECO:0000313" key="3">
    <source>
        <dbReference type="EMBL" id="OEL30846.1"/>
    </source>
</evidence>
<dbReference type="Proteomes" id="UP000095767">
    <property type="component" value="Unassembled WGS sequence"/>
</dbReference>
<feature type="domain" description="DC1" evidence="2">
    <location>
        <begin position="126"/>
        <end position="166"/>
    </location>
</feature>
<dbReference type="Gene3D" id="3.30.60.20">
    <property type="match status" value="2"/>
</dbReference>
<keyword evidence="1" id="KW-0677">Repeat</keyword>
<proteinExistence type="predicted"/>
<dbReference type="Pfam" id="PF03107">
    <property type="entry name" value="C1_2"/>
    <property type="match status" value="3"/>
</dbReference>
<keyword evidence="4" id="KW-1185">Reference proteome</keyword>
<feature type="domain" description="DC1" evidence="2">
    <location>
        <begin position="8"/>
        <end position="55"/>
    </location>
</feature>
<dbReference type="AlphaFoldDB" id="A0A1E5W0C7"/>
<organism evidence="3 4">
    <name type="scientific">Dichanthelium oligosanthes</name>
    <dbReference type="NCBI Taxonomy" id="888268"/>
    <lineage>
        <taxon>Eukaryota</taxon>
        <taxon>Viridiplantae</taxon>
        <taxon>Streptophyta</taxon>
        <taxon>Embryophyta</taxon>
        <taxon>Tracheophyta</taxon>
        <taxon>Spermatophyta</taxon>
        <taxon>Magnoliopsida</taxon>
        <taxon>Liliopsida</taxon>
        <taxon>Poales</taxon>
        <taxon>Poaceae</taxon>
        <taxon>PACMAD clade</taxon>
        <taxon>Panicoideae</taxon>
        <taxon>Panicodae</taxon>
        <taxon>Paniceae</taxon>
        <taxon>Dichantheliinae</taxon>
        <taxon>Dichanthelium</taxon>
    </lineage>
</organism>